<dbReference type="AlphaFoldDB" id="A0A5C7Y5B9"/>
<accession>A0A5C7Y5B9</accession>
<evidence type="ECO:0000313" key="2">
    <source>
        <dbReference type="Proteomes" id="UP000321797"/>
    </source>
</evidence>
<evidence type="ECO:0000313" key="1">
    <source>
        <dbReference type="EMBL" id="TXI56887.1"/>
    </source>
</evidence>
<reference evidence="1 2" key="1">
    <citation type="submission" date="2018-09" db="EMBL/GenBank/DDBJ databases">
        <title>Metagenome Assembled Genomes from an Advanced Water Purification Facility.</title>
        <authorList>
            <person name="Stamps B.W."/>
            <person name="Spear J.R."/>
        </authorList>
    </citation>
    <scope>NUCLEOTIDE SEQUENCE [LARGE SCALE GENOMIC DNA]</scope>
    <source>
        <strain evidence="1">Bin_29_2</strain>
    </source>
</reference>
<organism evidence="1 2">
    <name type="scientific">Mycolicibacter arupensis</name>
    <dbReference type="NCBI Taxonomy" id="342002"/>
    <lineage>
        <taxon>Bacteria</taxon>
        <taxon>Bacillati</taxon>
        <taxon>Actinomycetota</taxon>
        <taxon>Actinomycetes</taxon>
        <taxon>Mycobacteriales</taxon>
        <taxon>Mycobacteriaceae</taxon>
        <taxon>Mycolicibacter</taxon>
    </lineage>
</organism>
<sequence length="265" mass="28198">MNQIDPRKIMAGVQRRRAVMALRGRSATMSMTAMPAPLVSLGGQPLPEQLPDTTPTTSPAEVDAQMLQLRERLTVRDMSAERFAQAALLCHEAAHAITAAVYGGVIRTVTADPAKAAKVGREHFGGEHFGDGVHGVTTYKTSPVRPELTTLAGPIAHARFCVGGQRRPTRREVDRVLQDEGQHDAEAITAAGGWIGDIFGEVNAIVERLWTPICELAQRIHDEGEVGHSTVLDVLGAPENDPGVALSLLRNGAAPGTFTVTPAAV</sequence>
<gene>
    <name evidence="1" type="ORF">E6Q54_09315</name>
</gene>
<dbReference type="EMBL" id="SSGD01000045">
    <property type="protein sequence ID" value="TXI56887.1"/>
    <property type="molecule type" value="Genomic_DNA"/>
</dbReference>
<evidence type="ECO:0008006" key="3">
    <source>
        <dbReference type="Google" id="ProtNLM"/>
    </source>
</evidence>
<comment type="caution">
    <text evidence="1">The sequence shown here is derived from an EMBL/GenBank/DDBJ whole genome shotgun (WGS) entry which is preliminary data.</text>
</comment>
<name>A0A5C7Y5B9_9MYCO</name>
<protein>
    <recommendedName>
        <fullName evidence="3">Peptidase M41 domain-containing protein</fullName>
    </recommendedName>
</protein>
<dbReference type="RefSeq" id="WP_276760171.1">
    <property type="nucleotide sequence ID" value="NZ_SSGD01000045.1"/>
</dbReference>
<proteinExistence type="predicted"/>
<dbReference type="Proteomes" id="UP000321797">
    <property type="component" value="Unassembled WGS sequence"/>
</dbReference>